<dbReference type="InParanoid" id="A0A6P7NBJ7"/>
<gene>
    <name evidence="3" type="primary">LOC114860895</name>
</gene>
<organism evidence="2 3">
    <name type="scientific">Betta splendens</name>
    <name type="common">Siamese fighting fish</name>
    <dbReference type="NCBI Taxonomy" id="158456"/>
    <lineage>
        <taxon>Eukaryota</taxon>
        <taxon>Metazoa</taxon>
        <taxon>Chordata</taxon>
        <taxon>Craniata</taxon>
        <taxon>Vertebrata</taxon>
        <taxon>Euteleostomi</taxon>
        <taxon>Actinopterygii</taxon>
        <taxon>Neopterygii</taxon>
        <taxon>Teleostei</taxon>
        <taxon>Neoteleostei</taxon>
        <taxon>Acanthomorphata</taxon>
        <taxon>Anabantaria</taxon>
        <taxon>Anabantiformes</taxon>
        <taxon>Anabantoidei</taxon>
        <taxon>Osphronemidae</taxon>
        <taxon>Betta</taxon>
    </lineage>
</organism>
<dbReference type="Proteomes" id="UP000515150">
    <property type="component" value="Chromosome 8"/>
</dbReference>
<accession>A0A6P7NBJ7</accession>
<protein>
    <submittedName>
        <fullName evidence="3">Centriolar coiled-coil protein of 110 kDa-like</fullName>
    </submittedName>
</protein>
<dbReference type="GO" id="GO:0007099">
    <property type="term" value="P:centriole replication"/>
    <property type="evidence" value="ECO:0007669"/>
    <property type="project" value="InterPro"/>
</dbReference>
<sequence length="276" mass="31583">MQRRLEEEHALQMSLLLAEQEKEQQRLRLNHLTVPPGFSSPVSTSGSSPSVQPPVYLWGPSRAAGKPRARLSQVLTAEQHRALSRIGALVRGFLTRRLLKTDKVKQLRQTVGDTQEFIRSFQIEASQKKCSYSAQDQSLQERVGAQLRAALHDVHDIFFEMPLRDRLSLLQQDRELRAERKLRDMEKTKSPKERAVLSAATQRSLDRKKKVSESPAQARKMQQKPKSPTTNRVLKPSQGQNSPVQAQLNRQGSWYRKTPEERVKRSDNLKKQHSLG</sequence>
<reference evidence="3" key="1">
    <citation type="submission" date="2025-08" db="UniProtKB">
        <authorList>
            <consortium name="RefSeq"/>
        </authorList>
    </citation>
    <scope>IDENTIFICATION</scope>
</reference>
<dbReference type="GO" id="GO:0032053">
    <property type="term" value="P:ciliary basal body organization"/>
    <property type="evidence" value="ECO:0007669"/>
    <property type="project" value="TreeGrafter"/>
</dbReference>
<proteinExistence type="predicted"/>
<feature type="region of interest" description="Disordered" evidence="1">
    <location>
        <begin position="180"/>
        <end position="276"/>
    </location>
</feature>
<dbReference type="GeneID" id="114860895"/>
<name>A0A6P7NBJ7_BETSP</name>
<feature type="compositionally biased region" description="Polar residues" evidence="1">
    <location>
        <begin position="224"/>
        <end position="252"/>
    </location>
</feature>
<feature type="compositionally biased region" description="Basic and acidic residues" evidence="1">
    <location>
        <begin position="180"/>
        <end position="195"/>
    </location>
</feature>
<keyword evidence="2" id="KW-1185">Reference proteome</keyword>
<dbReference type="KEGG" id="bspl:114860895"/>
<dbReference type="RefSeq" id="XP_029015633.1">
    <property type="nucleotide sequence ID" value="XM_029159800.3"/>
</dbReference>
<dbReference type="PROSITE" id="PS50096">
    <property type="entry name" value="IQ"/>
    <property type="match status" value="1"/>
</dbReference>
<evidence type="ECO:0000313" key="2">
    <source>
        <dbReference type="Proteomes" id="UP000515150"/>
    </source>
</evidence>
<dbReference type="InterPro" id="IPR033207">
    <property type="entry name" value="CCP110"/>
</dbReference>
<evidence type="ECO:0000256" key="1">
    <source>
        <dbReference type="SAM" id="MobiDB-lite"/>
    </source>
</evidence>
<dbReference type="PANTHER" id="PTHR13594:SF3">
    <property type="entry name" value="CENTRIOLAR COILED-COIL PROTEIN OF 110 KDA-LIKE ISOFORM X3"/>
    <property type="match status" value="1"/>
</dbReference>
<dbReference type="PANTHER" id="PTHR13594">
    <property type="entry name" value="CENTRIOLAR COILED-COIL PROTEIN OF 110 KDA"/>
    <property type="match status" value="1"/>
</dbReference>
<dbReference type="GO" id="GO:0032465">
    <property type="term" value="P:regulation of cytokinesis"/>
    <property type="evidence" value="ECO:0007669"/>
    <property type="project" value="InterPro"/>
</dbReference>
<feature type="compositionally biased region" description="Basic and acidic residues" evidence="1">
    <location>
        <begin position="257"/>
        <end position="270"/>
    </location>
</feature>
<evidence type="ECO:0000313" key="3">
    <source>
        <dbReference type="RefSeq" id="XP_029015633.1"/>
    </source>
</evidence>
<dbReference type="AlphaFoldDB" id="A0A6P7NBJ7"/>
<dbReference type="OrthoDB" id="10028852at2759"/>
<dbReference type="GO" id="GO:0005814">
    <property type="term" value="C:centriole"/>
    <property type="evidence" value="ECO:0007669"/>
    <property type="project" value="InterPro"/>
</dbReference>
<dbReference type="GO" id="GO:1903723">
    <property type="term" value="P:negative regulation of centriole elongation"/>
    <property type="evidence" value="ECO:0007669"/>
    <property type="project" value="TreeGrafter"/>
</dbReference>